<accession>A0ABY6JYK4</accession>
<dbReference type="Proteomes" id="UP001235939">
    <property type="component" value="Chromosome 01"/>
</dbReference>
<evidence type="ECO:0000313" key="1">
    <source>
        <dbReference type="EMBL" id="UYV60710.1"/>
    </source>
</evidence>
<gene>
    <name evidence="1" type="ORF">LAZ67_1002001</name>
</gene>
<evidence type="ECO:0000313" key="2">
    <source>
        <dbReference type="Proteomes" id="UP001235939"/>
    </source>
</evidence>
<sequence length="152" mass="17234">METSEALHWTRQQQQKIDMDPEQQLYTPKIENIAAAVIEIASDVSMHLYHRSSNVLYLGCVKLLLLCPMKSLRCLHVSLSQHQQCPLSWVCKVAVLGPCQFSVTVVSNEEPQMSLYISITVCPLSWVCKADALGPCQFSERLRPLLDMRICE</sequence>
<name>A0ABY6JYK4_9ARAC</name>
<organism evidence="1 2">
    <name type="scientific">Cordylochernes scorpioides</name>
    <dbReference type="NCBI Taxonomy" id="51811"/>
    <lineage>
        <taxon>Eukaryota</taxon>
        <taxon>Metazoa</taxon>
        <taxon>Ecdysozoa</taxon>
        <taxon>Arthropoda</taxon>
        <taxon>Chelicerata</taxon>
        <taxon>Arachnida</taxon>
        <taxon>Pseudoscorpiones</taxon>
        <taxon>Cheliferoidea</taxon>
        <taxon>Chernetidae</taxon>
        <taxon>Cordylochernes</taxon>
    </lineage>
</organism>
<protein>
    <submittedName>
        <fullName evidence="1">Uncharacterized protein</fullName>
    </submittedName>
</protein>
<dbReference type="EMBL" id="CP092863">
    <property type="protein sequence ID" value="UYV60710.1"/>
    <property type="molecule type" value="Genomic_DNA"/>
</dbReference>
<reference evidence="1 2" key="1">
    <citation type="submission" date="2022-01" db="EMBL/GenBank/DDBJ databases">
        <title>A chromosomal length assembly of Cordylochernes scorpioides.</title>
        <authorList>
            <person name="Zeh D."/>
            <person name="Zeh J."/>
        </authorList>
    </citation>
    <scope>NUCLEOTIDE SEQUENCE [LARGE SCALE GENOMIC DNA]</scope>
    <source>
        <strain evidence="1">IN4F17</strain>
        <tissue evidence="1">Whole Body</tissue>
    </source>
</reference>
<proteinExistence type="predicted"/>
<keyword evidence="2" id="KW-1185">Reference proteome</keyword>